<keyword evidence="4 6" id="KW-1133">Transmembrane helix</keyword>
<evidence type="ECO:0000313" key="8">
    <source>
        <dbReference type="EMBL" id="MCU6763133.1"/>
    </source>
</evidence>
<feature type="domain" description="MrpA C-terminal/MbhD" evidence="7">
    <location>
        <begin position="12"/>
        <end position="76"/>
    </location>
</feature>
<evidence type="ECO:0000256" key="1">
    <source>
        <dbReference type="ARBA" id="ARBA00004651"/>
    </source>
</evidence>
<evidence type="ECO:0000256" key="5">
    <source>
        <dbReference type="ARBA" id="ARBA00023136"/>
    </source>
</evidence>
<proteinExistence type="predicted"/>
<gene>
    <name evidence="8" type="ORF">OCV88_12490</name>
</gene>
<dbReference type="Proteomes" id="UP001652442">
    <property type="component" value="Unassembled WGS sequence"/>
</dbReference>
<dbReference type="EMBL" id="JAOQJQ010000005">
    <property type="protein sequence ID" value="MCU6763133.1"/>
    <property type="molecule type" value="Genomic_DNA"/>
</dbReference>
<feature type="transmembrane region" description="Helical" evidence="6">
    <location>
        <begin position="6"/>
        <end position="23"/>
    </location>
</feature>
<dbReference type="Pfam" id="PF13244">
    <property type="entry name" value="MbhD"/>
    <property type="match status" value="1"/>
</dbReference>
<protein>
    <submittedName>
        <fullName evidence="8">DUF4040 domain-containing protein</fullName>
    </submittedName>
</protein>
<evidence type="ECO:0000256" key="3">
    <source>
        <dbReference type="ARBA" id="ARBA00022692"/>
    </source>
</evidence>
<keyword evidence="2" id="KW-1003">Cell membrane</keyword>
<feature type="transmembrane region" description="Helical" evidence="6">
    <location>
        <begin position="54"/>
        <end position="72"/>
    </location>
</feature>
<keyword evidence="5 6" id="KW-0472">Membrane</keyword>
<evidence type="ECO:0000256" key="4">
    <source>
        <dbReference type="ARBA" id="ARBA00022989"/>
    </source>
</evidence>
<comment type="subcellular location">
    <subcellularLocation>
        <location evidence="1">Cell membrane</location>
        <topology evidence="1">Multi-pass membrane protein</topology>
    </subcellularLocation>
</comment>
<evidence type="ECO:0000259" key="7">
    <source>
        <dbReference type="Pfam" id="PF13244"/>
    </source>
</evidence>
<accession>A0ABT2TLN3</accession>
<feature type="transmembrane region" description="Helical" evidence="6">
    <location>
        <begin position="30"/>
        <end position="48"/>
    </location>
</feature>
<keyword evidence="9" id="KW-1185">Reference proteome</keyword>
<comment type="caution">
    <text evidence="8">The sequence shown here is derived from an EMBL/GenBank/DDBJ whole genome shotgun (WGS) entry which is preliminary data.</text>
</comment>
<evidence type="ECO:0000313" key="9">
    <source>
        <dbReference type="Proteomes" id="UP001652442"/>
    </source>
</evidence>
<dbReference type="InterPro" id="IPR025383">
    <property type="entry name" value="MrpA_C/MbhD"/>
</dbReference>
<evidence type="ECO:0000256" key="6">
    <source>
        <dbReference type="SAM" id="Phobius"/>
    </source>
</evidence>
<name>A0ABT2TLN3_9FIRM</name>
<reference evidence="8 9" key="1">
    <citation type="journal article" date="2021" name="ISME Commun">
        <title>Automated analysis of genomic sequences facilitates high-throughput and comprehensive description of bacteria.</title>
        <authorList>
            <person name="Hitch T.C.A."/>
        </authorList>
    </citation>
    <scope>NUCLEOTIDE SEQUENCE [LARGE SCALE GENOMIC DNA]</scope>
    <source>
        <strain evidence="8 9">Sanger_109</strain>
    </source>
</reference>
<evidence type="ECO:0000256" key="2">
    <source>
        <dbReference type="ARBA" id="ARBA00022475"/>
    </source>
</evidence>
<organism evidence="8 9">
    <name type="scientific">Brotonthovivens ammoniilytica</name>
    <dbReference type="NCBI Taxonomy" id="2981725"/>
    <lineage>
        <taxon>Bacteria</taxon>
        <taxon>Bacillati</taxon>
        <taxon>Bacillota</taxon>
        <taxon>Clostridia</taxon>
        <taxon>Lachnospirales</taxon>
        <taxon>Lachnospiraceae</taxon>
        <taxon>Brotonthovivens</taxon>
    </lineage>
</organism>
<keyword evidence="3 6" id="KW-0812">Transmembrane</keyword>
<sequence length="81" mass="9063">MQILIIEAVLLLFLIFITIAIIFDPDLFACTLLFCAFSFCAVLTYLIFGSPDVAFTEAVIGTMSTVFFAVALKKVDRWCKK</sequence>
<dbReference type="RefSeq" id="WP_158425777.1">
    <property type="nucleotide sequence ID" value="NZ_JAOQJQ010000005.1"/>
</dbReference>